<dbReference type="NCBIfam" id="TIGR03223">
    <property type="entry name" value="Phn_opern_protn"/>
    <property type="match status" value="1"/>
</dbReference>
<dbReference type="Gene3D" id="3.90.1140.10">
    <property type="entry name" value="Cyclic phosphodiesterase"/>
    <property type="match status" value="1"/>
</dbReference>
<evidence type="ECO:0000313" key="1">
    <source>
        <dbReference type="EMBL" id="GHF40014.1"/>
    </source>
</evidence>
<dbReference type="AlphaFoldDB" id="A0A8J3GUJ9"/>
<dbReference type="Proteomes" id="UP000626220">
    <property type="component" value="Unassembled WGS sequence"/>
</dbReference>
<name>A0A8J3GUJ9_9RHOB</name>
<reference evidence="1" key="2">
    <citation type="submission" date="2020-09" db="EMBL/GenBank/DDBJ databases">
        <authorList>
            <person name="Sun Q."/>
            <person name="Kim S."/>
        </authorList>
    </citation>
    <scope>NUCLEOTIDE SEQUENCE</scope>
    <source>
        <strain evidence="1">KCTC 42650</strain>
    </source>
</reference>
<gene>
    <name evidence="1" type="ORF">GCM10017056_09460</name>
</gene>
<proteinExistence type="predicted"/>
<accession>A0A8J3GUJ9</accession>
<dbReference type="InterPro" id="IPR009389">
    <property type="entry name" value="DUF1045"/>
</dbReference>
<reference evidence="1" key="1">
    <citation type="journal article" date="2014" name="Int. J. Syst. Evol. Microbiol.">
        <title>Complete genome sequence of Corynebacterium casei LMG S-19264T (=DSM 44701T), isolated from a smear-ripened cheese.</title>
        <authorList>
            <consortium name="US DOE Joint Genome Institute (JGI-PGF)"/>
            <person name="Walter F."/>
            <person name="Albersmeier A."/>
            <person name="Kalinowski J."/>
            <person name="Ruckert C."/>
        </authorList>
    </citation>
    <scope>NUCLEOTIDE SEQUENCE</scope>
    <source>
        <strain evidence="1">KCTC 42650</strain>
    </source>
</reference>
<dbReference type="RefSeq" id="WP_308434565.1">
    <property type="nucleotide sequence ID" value="NZ_BNCJ01000002.1"/>
</dbReference>
<evidence type="ECO:0000313" key="2">
    <source>
        <dbReference type="Proteomes" id="UP000626220"/>
    </source>
</evidence>
<comment type="caution">
    <text evidence="1">The sequence shown here is derived from an EMBL/GenBank/DDBJ whole genome shotgun (WGS) entry which is preliminary data.</text>
</comment>
<dbReference type="EMBL" id="BNCJ01000002">
    <property type="protein sequence ID" value="GHF40014.1"/>
    <property type="molecule type" value="Genomic_DNA"/>
</dbReference>
<sequence>MFRRYAIYHLPPAGTEWSHFATRWLGWDAETGAMAEPLPNPPAGEIVETPRRYGLHATLKPPFHLTQGTTPEGLAQATADLAATLSPVRLDGLDLARIGRFLALRPRGDETALNALAAACVRTLDTFRAPPDEAELARRRARRLSEQQEANLARWGYPHVMDLFRFHITLSGSLDPETLAATEARLSQDLAPLLPAPYMIDEIALVGEMDDTRFRLISRHQLTGNAA</sequence>
<keyword evidence="2" id="KW-1185">Reference proteome</keyword>
<dbReference type="PIRSF" id="PIRSF033328">
    <property type="entry name" value="Phest_Mll4975"/>
    <property type="match status" value="1"/>
</dbReference>
<organism evidence="1 2">
    <name type="scientific">Seohaeicola zhoushanensis</name>
    <dbReference type="NCBI Taxonomy" id="1569283"/>
    <lineage>
        <taxon>Bacteria</taxon>
        <taxon>Pseudomonadati</taxon>
        <taxon>Pseudomonadota</taxon>
        <taxon>Alphaproteobacteria</taxon>
        <taxon>Rhodobacterales</taxon>
        <taxon>Roseobacteraceae</taxon>
        <taxon>Seohaeicola</taxon>
    </lineage>
</organism>
<protein>
    <submittedName>
        <fullName evidence="1">Phosphonate metabolism protein</fullName>
    </submittedName>
</protein>
<dbReference type="Pfam" id="PF06299">
    <property type="entry name" value="DUF1045"/>
    <property type="match status" value="1"/>
</dbReference>